<dbReference type="EMBL" id="FPBV01000003">
    <property type="protein sequence ID" value="SFU51237.1"/>
    <property type="molecule type" value="Genomic_DNA"/>
</dbReference>
<evidence type="ECO:0000256" key="2">
    <source>
        <dbReference type="ARBA" id="ARBA00001946"/>
    </source>
</evidence>
<evidence type="ECO:0000313" key="12">
    <source>
        <dbReference type="Proteomes" id="UP000183508"/>
    </source>
</evidence>
<reference evidence="12" key="1">
    <citation type="submission" date="2016-10" db="EMBL/GenBank/DDBJ databases">
        <authorList>
            <person name="Varghese N."/>
        </authorList>
    </citation>
    <scope>NUCLEOTIDE SEQUENCE [LARGE SCALE GENOMIC DNA]</scope>
    <source>
        <strain evidence="12">DSM 17980</strain>
    </source>
</reference>
<dbReference type="AlphaFoldDB" id="A0A1I7GS23"/>
<dbReference type="PANTHER" id="PTHR43275">
    <property type="entry name" value="D-MALATE DEHYDROGENASE [DECARBOXYLATING]"/>
    <property type="match status" value="1"/>
</dbReference>
<evidence type="ECO:0000313" key="11">
    <source>
        <dbReference type="EMBL" id="SFU51237.1"/>
    </source>
</evidence>
<dbReference type="GO" id="GO:0051287">
    <property type="term" value="F:NAD binding"/>
    <property type="evidence" value="ECO:0007669"/>
    <property type="project" value="InterPro"/>
</dbReference>
<evidence type="ECO:0000256" key="7">
    <source>
        <dbReference type="ARBA" id="ARBA00023027"/>
    </source>
</evidence>
<comment type="similarity">
    <text evidence="3">Belongs to the isocitrate and isopropylmalate dehydrogenases family.</text>
</comment>
<dbReference type="InterPro" id="IPR011829">
    <property type="entry name" value="TTC_DH"/>
</dbReference>
<comment type="catalytic activity">
    <reaction evidence="9">
        <text>(R)-malate + NAD(+) = pyruvate + CO2 + NADH</text>
        <dbReference type="Rhea" id="RHEA:18365"/>
        <dbReference type="ChEBI" id="CHEBI:15361"/>
        <dbReference type="ChEBI" id="CHEBI:15588"/>
        <dbReference type="ChEBI" id="CHEBI:16526"/>
        <dbReference type="ChEBI" id="CHEBI:57540"/>
        <dbReference type="ChEBI" id="CHEBI:57945"/>
        <dbReference type="EC" id="1.1.1.83"/>
    </reaction>
</comment>
<evidence type="ECO:0000256" key="4">
    <source>
        <dbReference type="ARBA" id="ARBA00013126"/>
    </source>
</evidence>
<dbReference type="eggNOG" id="COG0473">
    <property type="taxonomic scope" value="Bacteria"/>
</dbReference>
<dbReference type="GO" id="GO:0000287">
    <property type="term" value="F:magnesium ion binding"/>
    <property type="evidence" value="ECO:0007669"/>
    <property type="project" value="InterPro"/>
</dbReference>
<comment type="cofactor">
    <cofactor evidence="2">
        <name>Mg(2+)</name>
        <dbReference type="ChEBI" id="CHEBI:18420"/>
    </cofactor>
</comment>
<evidence type="ECO:0000256" key="6">
    <source>
        <dbReference type="ARBA" id="ARBA00023002"/>
    </source>
</evidence>
<accession>A0A1I7GS23</accession>
<evidence type="ECO:0000259" key="10">
    <source>
        <dbReference type="SMART" id="SM01329"/>
    </source>
</evidence>
<evidence type="ECO:0000256" key="5">
    <source>
        <dbReference type="ARBA" id="ARBA00022723"/>
    </source>
</evidence>
<dbReference type="Pfam" id="PF00180">
    <property type="entry name" value="Iso_dh"/>
    <property type="match status" value="1"/>
</dbReference>
<comment type="cofactor">
    <cofactor evidence="1">
        <name>Mn(2+)</name>
        <dbReference type="ChEBI" id="CHEBI:29035"/>
    </cofactor>
</comment>
<dbReference type="Gene3D" id="3.40.718.10">
    <property type="entry name" value="Isopropylmalate Dehydrogenase"/>
    <property type="match status" value="1"/>
</dbReference>
<evidence type="ECO:0000256" key="1">
    <source>
        <dbReference type="ARBA" id="ARBA00001936"/>
    </source>
</evidence>
<dbReference type="NCBIfam" id="TIGR02089">
    <property type="entry name" value="TTC"/>
    <property type="match status" value="1"/>
</dbReference>
<keyword evidence="6" id="KW-0560">Oxidoreductase</keyword>
<proteinExistence type="inferred from homology"/>
<name>A0A1I7GS23_9BACL</name>
<dbReference type="InterPro" id="IPR019818">
    <property type="entry name" value="IsoCit/isopropylmalate_DH_CS"/>
</dbReference>
<dbReference type="GO" id="GO:0046553">
    <property type="term" value="F:D-malate dehydrogenase (decarboxylating) (NAD+) activity"/>
    <property type="evidence" value="ECO:0007669"/>
    <property type="project" value="UniProtKB-EC"/>
</dbReference>
<evidence type="ECO:0000256" key="9">
    <source>
        <dbReference type="ARBA" id="ARBA00049301"/>
    </source>
</evidence>
<dbReference type="STRING" id="392015.SAMN05421543_10326"/>
<feature type="domain" description="Isopropylmalate dehydrogenase-like" evidence="10">
    <location>
        <begin position="41"/>
        <end position="384"/>
    </location>
</feature>
<keyword evidence="12" id="KW-1185">Reference proteome</keyword>
<evidence type="ECO:0000256" key="8">
    <source>
        <dbReference type="ARBA" id="ARBA00023211"/>
    </source>
</evidence>
<protein>
    <recommendedName>
        <fullName evidence="4">D-malate dehydrogenase (decarboxylating)</fullName>
        <ecNumber evidence="4">1.1.1.83</ecNumber>
    </recommendedName>
</protein>
<dbReference type="NCBIfam" id="NF006048">
    <property type="entry name" value="PRK08194.1"/>
    <property type="match status" value="1"/>
</dbReference>
<keyword evidence="8" id="KW-0464">Manganese</keyword>
<dbReference type="EC" id="1.1.1.83" evidence="4"/>
<dbReference type="Proteomes" id="UP000183508">
    <property type="component" value="Unassembled WGS sequence"/>
</dbReference>
<evidence type="ECO:0000256" key="3">
    <source>
        <dbReference type="ARBA" id="ARBA00007769"/>
    </source>
</evidence>
<gene>
    <name evidence="11" type="ORF">SAMN05421543_10326</name>
</gene>
<dbReference type="InterPro" id="IPR050501">
    <property type="entry name" value="ICDH/IPMDH"/>
</dbReference>
<dbReference type="SUPFAM" id="SSF53659">
    <property type="entry name" value="Isocitrate/Isopropylmalate dehydrogenase-like"/>
    <property type="match status" value="1"/>
</dbReference>
<dbReference type="PROSITE" id="PS00470">
    <property type="entry name" value="IDH_IMDH"/>
    <property type="match status" value="1"/>
</dbReference>
<dbReference type="PANTHER" id="PTHR43275:SF1">
    <property type="entry name" value="D-MALATE DEHYDROGENASE [DECARBOXYLATING]"/>
    <property type="match status" value="1"/>
</dbReference>
<keyword evidence="7" id="KW-0520">NAD</keyword>
<dbReference type="SMART" id="SM01329">
    <property type="entry name" value="Iso_dh"/>
    <property type="match status" value="1"/>
</dbReference>
<organism evidence="11 12">
    <name type="scientific">Alicyclobacillus macrosporangiidus</name>
    <dbReference type="NCBI Taxonomy" id="392015"/>
    <lineage>
        <taxon>Bacteria</taxon>
        <taxon>Bacillati</taxon>
        <taxon>Bacillota</taxon>
        <taxon>Bacilli</taxon>
        <taxon>Bacillales</taxon>
        <taxon>Alicyclobacillaceae</taxon>
        <taxon>Alicyclobacillus</taxon>
    </lineage>
</organism>
<keyword evidence="5" id="KW-0479">Metal-binding</keyword>
<dbReference type="InterPro" id="IPR024084">
    <property type="entry name" value="IsoPropMal-DH-like_dom"/>
</dbReference>
<sequence>MVARCGMESRGTGTPARRGHGILDASRQYWAKGVTQMNRYRVALIPGDGIGKEVVPAAVRVLNAAAELHGGLQFDYQMFPWSCEYYLEHGEMMPKDALQILSDFELIFLGACGYPSVPDHVSLWGMLIPIRRGFQQYINLRPVKTLRGVPSPLKSEKAGEIDFVVVRENSEGEYSSMGGRIHEGTPYETAVQVSYFSRMAVERVLRYAFDLAAKSPRKRLMAATKSNGIIHTMPFWDQVHREIAKEYPDVSTRVMHVDALAAYFVLQPHELDVVVASNLFGDILTDLGAAIMGSIGMAPAANINPERKYPSMFEPVHGSAPDIAGRGIANPIGQIWTAKMMLDFIGEQELGAKLLDAIEATLVSGRVTPDLGGRATTEEVADAVIHHLLGRERA</sequence>